<proteinExistence type="predicted"/>
<dbReference type="GO" id="GO:0003676">
    <property type="term" value="F:nucleic acid binding"/>
    <property type="evidence" value="ECO:0007669"/>
    <property type="project" value="InterPro"/>
</dbReference>
<gene>
    <name evidence="1" type="ORF">TNIN_69101</name>
</gene>
<dbReference type="Proteomes" id="UP000886998">
    <property type="component" value="Unassembled WGS sequence"/>
</dbReference>
<dbReference type="EMBL" id="BMAV01026917">
    <property type="protein sequence ID" value="GFS54421.1"/>
    <property type="molecule type" value="Genomic_DNA"/>
</dbReference>
<dbReference type="Gene3D" id="3.30.420.10">
    <property type="entry name" value="Ribonuclease H-like superfamily/Ribonuclease H"/>
    <property type="match status" value="1"/>
</dbReference>
<name>A0A8X6K1C6_9ARAC</name>
<protein>
    <submittedName>
        <fullName evidence="1">Uncharacterized protein</fullName>
    </submittedName>
</protein>
<organism evidence="1 2">
    <name type="scientific">Trichonephila inaurata madagascariensis</name>
    <dbReference type="NCBI Taxonomy" id="2747483"/>
    <lineage>
        <taxon>Eukaryota</taxon>
        <taxon>Metazoa</taxon>
        <taxon>Ecdysozoa</taxon>
        <taxon>Arthropoda</taxon>
        <taxon>Chelicerata</taxon>
        <taxon>Arachnida</taxon>
        <taxon>Araneae</taxon>
        <taxon>Araneomorphae</taxon>
        <taxon>Entelegynae</taxon>
        <taxon>Araneoidea</taxon>
        <taxon>Nephilidae</taxon>
        <taxon>Trichonephila</taxon>
        <taxon>Trichonephila inaurata</taxon>
    </lineage>
</organism>
<accession>A0A8X6K1C6</accession>
<reference evidence="1" key="1">
    <citation type="submission" date="2020-08" db="EMBL/GenBank/DDBJ databases">
        <title>Multicomponent nature underlies the extraordinary mechanical properties of spider dragline silk.</title>
        <authorList>
            <person name="Kono N."/>
            <person name="Nakamura H."/>
            <person name="Mori M."/>
            <person name="Yoshida Y."/>
            <person name="Ohtoshi R."/>
            <person name="Malay A.D."/>
            <person name="Moran D.A.P."/>
            <person name="Tomita M."/>
            <person name="Numata K."/>
            <person name="Arakawa K."/>
        </authorList>
    </citation>
    <scope>NUCLEOTIDE SEQUENCE</scope>
</reference>
<evidence type="ECO:0000313" key="2">
    <source>
        <dbReference type="Proteomes" id="UP000886998"/>
    </source>
</evidence>
<keyword evidence="2" id="KW-1185">Reference proteome</keyword>
<dbReference type="InterPro" id="IPR036397">
    <property type="entry name" value="RNaseH_sf"/>
</dbReference>
<comment type="caution">
    <text evidence="1">The sequence shown here is derived from an EMBL/GenBank/DDBJ whole genome shotgun (WGS) entry which is preliminary data.</text>
</comment>
<sequence>MICSQNCPRMWFKGHEDDIQLIQWVPNYPDLCHCEHLWEYLDLLKRQQDPQPLNLPELCDALLVSLSNISVASVYSVA</sequence>
<evidence type="ECO:0000313" key="1">
    <source>
        <dbReference type="EMBL" id="GFS54421.1"/>
    </source>
</evidence>
<dbReference type="AlphaFoldDB" id="A0A8X6K1C6"/>
<dbReference type="OrthoDB" id="6437317at2759"/>